<dbReference type="STRING" id="414684.RC1_0486"/>
<dbReference type="EMBL" id="CP000613">
    <property type="protein sequence ID" value="ACI97923.1"/>
    <property type="molecule type" value="Genomic_DNA"/>
</dbReference>
<dbReference type="Proteomes" id="UP000001591">
    <property type="component" value="Chromosome"/>
</dbReference>
<sequence length="40" mass="4813">MMSRSRFLEHRREPDRIADPEPDEPPEQQIVVQRLHQTST</sequence>
<evidence type="ECO:0000313" key="2">
    <source>
        <dbReference type="EMBL" id="ACI97923.1"/>
    </source>
</evidence>
<name>B6IR37_RHOCS</name>
<feature type="region of interest" description="Disordered" evidence="1">
    <location>
        <begin position="1"/>
        <end position="40"/>
    </location>
</feature>
<dbReference type="HOGENOM" id="CLU_3295589_0_0_5"/>
<reference evidence="2 3" key="1">
    <citation type="journal article" date="2010" name="BMC Genomics">
        <title>Metabolic flexibility revealed in the genome of the cyst-forming alpha-1 proteobacterium Rhodospirillum centenum.</title>
        <authorList>
            <person name="Lu Y.K."/>
            <person name="Marden J."/>
            <person name="Han M."/>
            <person name="Swingley W.D."/>
            <person name="Mastrian S.D."/>
            <person name="Chowdhury S.R."/>
            <person name="Hao J."/>
            <person name="Helmy T."/>
            <person name="Kim S."/>
            <person name="Kurdoglu A.A."/>
            <person name="Matthies H.J."/>
            <person name="Rollo D."/>
            <person name="Stothard P."/>
            <person name="Blankenship R.E."/>
            <person name="Bauer C.E."/>
            <person name="Touchman J.W."/>
        </authorList>
    </citation>
    <scope>NUCLEOTIDE SEQUENCE [LARGE SCALE GENOMIC DNA]</scope>
    <source>
        <strain evidence="3">ATCC 51521 / SW</strain>
    </source>
</reference>
<feature type="compositionally biased region" description="Basic and acidic residues" evidence="1">
    <location>
        <begin position="1"/>
        <end position="19"/>
    </location>
</feature>
<keyword evidence="3" id="KW-1185">Reference proteome</keyword>
<accession>B6IR37</accession>
<evidence type="ECO:0000313" key="3">
    <source>
        <dbReference type="Proteomes" id="UP000001591"/>
    </source>
</evidence>
<evidence type="ECO:0000256" key="1">
    <source>
        <dbReference type="SAM" id="MobiDB-lite"/>
    </source>
</evidence>
<dbReference type="AlphaFoldDB" id="B6IR37"/>
<protein>
    <submittedName>
        <fullName evidence="2">Uncharacterized protein</fullName>
    </submittedName>
</protein>
<proteinExistence type="predicted"/>
<gene>
    <name evidence="2" type="ordered locus">RC1_0486</name>
</gene>
<dbReference type="KEGG" id="rce:RC1_0486"/>
<organism evidence="2 3">
    <name type="scientific">Rhodospirillum centenum (strain ATCC 51521 / SW)</name>
    <dbReference type="NCBI Taxonomy" id="414684"/>
    <lineage>
        <taxon>Bacteria</taxon>
        <taxon>Pseudomonadati</taxon>
        <taxon>Pseudomonadota</taxon>
        <taxon>Alphaproteobacteria</taxon>
        <taxon>Rhodospirillales</taxon>
        <taxon>Rhodospirillaceae</taxon>
        <taxon>Rhodospirillum</taxon>
    </lineage>
</organism>